<sequence>MTQQHAGGHRAGAEGVKRIRLSFPGEHTIPGSEIQKMSAYSYNTFSSAVASTPNALHNPLQTVDRIITAIPQILRNESLPNGDSLHSLYNLCTRLLRTAQRAADGSDLVLVERITNAAVEGVQAHADLLQRRVRADARLPINTTGGSIGVSHGMDFLRNVLEQWKEWETATIGNTITRAFITFTLRLGAAQPYIDLYVRETAEFITRSANDRTTHIQVAPPSDIPASSSSTATSSDKSATAFVRYVSEKMEEIQGRAEYLFQPDVINPDGSAIEGKAKEAWRQCKSVLERDVVETLVVQVAGQALTEAMEGSDVQALKRLYTLLTSVKKFTEFRKVLSAHVKTHATNLISKPENDATMVPSLITFKRFCDSSIASLYDPADPANPTAFKTGEGEHKEARRRLALESEVRDGLKAGMETRQAVPAELIAKHLHRLMEKGQGTRPEAEWDRLMDEIVDLVKFTKDKDIFREFYISQLAKRLLSGRSASNEDEIKMVKKLQNEFGEEFTTGDAMMKDLAQSEEMNKKWTDARMTAGKEPSSLTVNVLSQGQWPPYKQLKTGWESLSVPRNMQQQLDDFASWYGHTFSGRVLSWRHQHSSVTMTARFPAGNKEIDVSLFQAMVLLQFNDTKSLTFEEIFERTGIERQELIRTLQSLYALKATRMLVKRPPGKEVDPSDKFIWNGGFTREDRIRFKINQLQQDMTAEESRQTNEKVFEDRNLTLDAQIVRIMKGKKVLKLPDLINAVVDAVKNMFQPEVKAIKTQVESLIEREYLERDENDRNLLKYMA</sequence>
<reference evidence="1" key="1">
    <citation type="submission" date="2023-04" db="EMBL/GenBank/DDBJ databases">
        <title>Draft Genome sequencing of Naganishia species isolated from polar environments using Oxford Nanopore Technology.</title>
        <authorList>
            <person name="Leo P."/>
            <person name="Venkateswaran K."/>
        </authorList>
    </citation>
    <scope>NUCLEOTIDE SEQUENCE</scope>
    <source>
        <strain evidence="1">MNA-CCFEE 5423</strain>
    </source>
</reference>
<proteinExistence type="predicted"/>
<dbReference type="EMBL" id="JASBWT010000021">
    <property type="protein sequence ID" value="KAJ9095662.1"/>
    <property type="molecule type" value="Genomic_DNA"/>
</dbReference>
<name>A0ACC2V8P9_9TREE</name>
<evidence type="ECO:0000313" key="1">
    <source>
        <dbReference type="EMBL" id="KAJ9095662.1"/>
    </source>
</evidence>
<comment type="caution">
    <text evidence="1">The sequence shown here is derived from an EMBL/GenBank/DDBJ whole genome shotgun (WGS) entry which is preliminary data.</text>
</comment>
<organism evidence="1 2">
    <name type="scientific">Naganishia friedmannii</name>
    <dbReference type="NCBI Taxonomy" id="89922"/>
    <lineage>
        <taxon>Eukaryota</taxon>
        <taxon>Fungi</taxon>
        <taxon>Dikarya</taxon>
        <taxon>Basidiomycota</taxon>
        <taxon>Agaricomycotina</taxon>
        <taxon>Tremellomycetes</taxon>
        <taxon>Filobasidiales</taxon>
        <taxon>Filobasidiaceae</taxon>
        <taxon>Naganishia</taxon>
    </lineage>
</organism>
<protein>
    <submittedName>
        <fullName evidence="1">Uncharacterized protein</fullName>
    </submittedName>
</protein>
<keyword evidence="2" id="KW-1185">Reference proteome</keyword>
<dbReference type="Proteomes" id="UP001227268">
    <property type="component" value="Unassembled WGS sequence"/>
</dbReference>
<accession>A0ACC2V8P9</accession>
<gene>
    <name evidence="1" type="ORF">QFC21_005534</name>
</gene>
<evidence type="ECO:0000313" key="2">
    <source>
        <dbReference type="Proteomes" id="UP001227268"/>
    </source>
</evidence>